<dbReference type="Proteomes" id="UP001168640">
    <property type="component" value="Unassembled WGS sequence"/>
</dbReference>
<dbReference type="RefSeq" id="WP_302909012.1">
    <property type="nucleotide sequence ID" value="NZ_JAUMIS010000001.1"/>
</dbReference>
<protein>
    <submittedName>
        <fullName evidence="4">Tetratricopeptide repeat protein</fullName>
    </submittedName>
</protein>
<reference evidence="4" key="1">
    <citation type="submission" date="2023-07" db="EMBL/GenBank/DDBJ databases">
        <title>Marinobacter sp. chi1 genome sequencing and assembly.</title>
        <authorList>
            <person name="Park S."/>
        </authorList>
    </citation>
    <scope>NUCLEOTIDE SEQUENCE</scope>
    <source>
        <strain evidence="4">Chi1</strain>
    </source>
</reference>
<evidence type="ECO:0000256" key="3">
    <source>
        <dbReference type="SAM" id="SignalP"/>
    </source>
</evidence>
<feature type="signal peptide" evidence="3">
    <location>
        <begin position="1"/>
        <end position="26"/>
    </location>
</feature>
<dbReference type="SMART" id="SM00028">
    <property type="entry name" value="TPR"/>
    <property type="match status" value="2"/>
</dbReference>
<gene>
    <name evidence="4" type="ORF">QVZ43_04375</name>
</gene>
<dbReference type="SUPFAM" id="SSF48452">
    <property type="entry name" value="TPR-like"/>
    <property type="match status" value="1"/>
</dbReference>
<keyword evidence="5" id="KW-1185">Reference proteome</keyword>
<keyword evidence="1" id="KW-0802">TPR repeat</keyword>
<name>A0ABT8VYC7_9GAMM</name>
<dbReference type="EMBL" id="JAUMIS010000001">
    <property type="protein sequence ID" value="MDO3720945.1"/>
    <property type="molecule type" value="Genomic_DNA"/>
</dbReference>
<dbReference type="InterPro" id="IPR037919">
    <property type="entry name" value="OGT"/>
</dbReference>
<feature type="chain" id="PRO_5046666133" evidence="3">
    <location>
        <begin position="27"/>
        <end position="288"/>
    </location>
</feature>
<sequence length="288" mass="31788">MAMVFVKPLRTGALMSVILLSGCAGLGTMTGPKPTQEAPEKTVVETAPVAVPEVQGEAPSHQYLPRQAYDVAGNKIDYESEPNPYIQASVPVAPEAVARFQAASKLMAEEQNRMARKAFEAITRDYPELSGPWVKLGELAEIGERLERAEKSYRTAIEVNPENVNAYLSLALLQRRNGDFEASRDTYVSALKLWKDFPEAHLNLAILYDLYMNQPVNAQPHFEAYEFLVKGDHPQVADWLIEIRRRTGIETSFIDIPPPKQEPAAEGSDGEPVAADAAPNEEPVEEKG</sequence>
<evidence type="ECO:0000256" key="2">
    <source>
        <dbReference type="SAM" id="MobiDB-lite"/>
    </source>
</evidence>
<evidence type="ECO:0000313" key="4">
    <source>
        <dbReference type="EMBL" id="MDO3720945.1"/>
    </source>
</evidence>
<dbReference type="PROSITE" id="PS50005">
    <property type="entry name" value="TPR"/>
    <property type="match status" value="1"/>
</dbReference>
<dbReference type="PANTHER" id="PTHR44366:SF1">
    <property type="entry name" value="UDP-N-ACETYLGLUCOSAMINE--PEPTIDE N-ACETYLGLUCOSAMINYLTRANSFERASE 110 KDA SUBUNIT"/>
    <property type="match status" value="1"/>
</dbReference>
<comment type="caution">
    <text evidence="4">The sequence shown here is derived from an EMBL/GenBank/DDBJ whole genome shotgun (WGS) entry which is preliminary data.</text>
</comment>
<dbReference type="InterPro" id="IPR011990">
    <property type="entry name" value="TPR-like_helical_dom_sf"/>
</dbReference>
<dbReference type="Gene3D" id="1.25.40.10">
    <property type="entry name" value="Tetratricopeptide repeat domain"/>
    <property type="match status" value="1"/>
</dbReference>
<proteinExistence type="predicted"/>
<feature type="repeat" description="TPR" evidence="1">
    <location>
        <begin position="130"/>
        <end position="163"/>
    </location>
</feature>
<accession>A0ABT8VYC7</accession>
<dbReference type="PROSITE" id="PS51257">
    <property type="entry name" value="PROKAR_LIPOPROTEIN"/>
    <property type="match status" value="1"/>
</dbReference>
<keyword evidence="3" id="KW-0732">Signal</keyword>
<dbReference type="InterPro" id="IPR019734">
    <property type="entry name" value="TPR_rpt"/>
</dbReference>
<organism evidence="4 5">
    <name type="scientific">Marinobacter suaedae</name>
    <dbReference type="NCBI Taxonomy" id="3057675"/>
    <lineage>
        <taxon>Bacteria</taxon>
        <taxon>Pseudomonadati</taxon>
        <taxon>Pseudomonadota</taxon>
        <taxon>Gammaproteobacteria</taxon>
        <taxon>Pseudomonadales</taxon>
        <taxon>Marinobacteraceae</taxon>
        <taxon>Marinobacter</taxon>
    </lineage>
</organism>
<dbReference type="Pfam" id="PF13432">
    <property type="entry name" value="TPR_16"/>
    <property type="match status" value="1"/>
</dbReference>
<evidence type="ECO:0000256" key="1">
    <source>
        <dbReference type="PROSITE-ProRule" id="PRU00339"/>
    </source>
</evidence>
<dbReference type="PANTHER" id="PTHR44366">
    <property type="entry name" value="UDP-N-ACETYLGLUCOSAMINE--PEPTIDE N-ACETYLGLUCOSAMINYLTRANSFERASE 110 KDA SUBUNIT"/>
    <property type="match status" value="1"/>
</dbReference>
<feature type="region of interest" description="Disordered" evidence="2">
    <location>
        <begin position="252"/>
        <end position="288"/>
    </location>
</feature>
<evidence type="ECO:0000313" key="5">
    <source>
        <dbReference type="Proteomes" id="UP001168640"/>
    </source>
</evidence>